<keyword evidence="1 6" id="KW-0597">Phosphoprotein</keyword>
<dbReference type="EMBL" id="QGTQ01000015">
    <property type="protein sequence ID" value="PWV99312.1"/>
    <property type="molecule type" value="Genomic_DNA"/>
</dbReference>
<dbReference type="RefSeq" id="WP_110045318.1">
    <property type="nucleotide sequence ID" value="NZ_CP054612.1"/>
</dbReference>
<dbReference type="InterPro" id="IPR011006">
    <property type="entry name" value="CheY-like_superfamily"/>
</dbReference>
<dbReference type="Pfam" id="PF00486">
    <property type="entry name" value="Trans_reg_C"/>
    <property type="match status" value="1"/>
</dbReference>
<evidence type="ECO:0000256" key="1">
    <source>
        <dbReference type="ARBA" id="ARBA00022553"/>
    </source>
</evidence>
<keyword evidence="2" id="KW-0902">Two-component regulatory system</keyword>
<evidence type="ECO:0000313" key="10">
    <source>
        <dbReference type="EMBL" id="PWV99312.1"/>
    </source>
</evidence>
<dbReference type="InterPro" id="IPR039420">
    <property type="entry name" value="WalR-like"/>
</dbReference>
<sequence length="228" mass="26528">MYQLLIADDDDRMRKLLKDFLVRQQYTVYEADNGCGAIEMFHKISPLHLIILDVMMPKMDGWEVCRTIREKSSVPILMLTAKGEEYDELFGFQLGADDYIGKPFNPSILVARVGSLLRRSYPKQEESGGEWTKAGLSIHFAACRIYIDGAMIELSPREYDLLVFFVRNEGIVLSREQLLEKVWGFDYFGDLRTVDTHINRLRMKLSPYESYIQTIRAKGYRFEVNDEK</sequence>
<dbReference type="Gene3D" id="6.10.250.690">
    <property type="match status" value="1"/>
</dbReference>
<dbReference type="AlphaFoldDB" id="A0A2V2YQB6"/>
<protein>
    <submittedName>
        <fullName evidence="10">DNA-binding response OmpR family regulator</fullName>
    </submittedName>
</protein>
<dbReference type="SUPFAM" id="SSF52172">
    <property type="entry name" value="CheY-like"/>
    <property type="match status" value="1"/>
</dbReference>
<dbReference type="InterPro" id="IPR001867">
    <property type="entry name" value="OmpR/PhoB-type_DNA-bd"/>
</dbReference>
<dbReference type="Gene3D" id="3.40.50.2300">
    <property type="match status" value="1"/>
</dbReference>
<dbReference type="GO" id="GO:0000156">
    <property type="term" value="F:phosphorelay response regulator activity"/>
    <property type="evidence" value="ECO:0007669"/>
    <property type="project" value="TreeGrafter"/>
</dbReference>
<dbReference type="SMART" id="SM00448">
    <property type="entry name" value="REC"/>
    <property type="match status" value="1"/>
</dbReference>
<comment type="caution">
    <text evidence="10">The sequence shown here is derived from an EMBL/GenBank/DDBJ whole genome shotgun (WGS) entry which is preliminary data.</text>
</comment>
<dbReference type="PROSITE" id="PS50110">
    <property type="entry name" value="RESPONSE_REGULATORY"/>
    <property type="match status" value="1"/>
</dbReference>
<feature type="domain" description="OmpR/PhoB-type" evidence="9">
    <location>
        <begin position="128"/>
        <end position="224"/>
    </location>
</feature>
<dbReference type="CDD" id="cd00383">
    <property type="entry name" value="trans_reg_C"/>
    <property type="match status" value="1"/>
</dbReference>
<evidence type="ECO:0000259" key="8">
    <source>
        <dbReference type="PROSITE" id="PS50110"/>
    </source>
</evidence>
<evidence type="ECO:0000256" key="3">
    <source>
        <dbReference type="ARBA" id="ARBA00023015"/>
    </source>
</evidence>
<dbReference type="PROSITE" id="PS51755">
    <property type="entry name" value="OMPR_PHOB"/>
    <property type="match status" value="1"/>
</dbReference>
<dbReference type="InterPro" id="IPR036388">
    <property type="entry name" value="WH-like_DNA-bd_sf"/>
</dbReference>
<reference evidence="10 11" key="1">
    <citation type="submission" date="2018-05" db="EMBL/GenBank/DDBJ databases">
        <title>Genomic Encyclopedia of Type Strains, Phase III (KMG-III): the genomes of soil and plant-associated and newly described type strains.</title>
        <authorList>
            <person name="Whitman W."/>
        </authorList>
    </citation>
    <scope>NUCLEOTIDE SEQUENCE [LARGE SCALE GENOMIC DNA]</scope>
    <source>
        <strain evidence="10 11">CECT 5696</strain>
    </source>
</reference>
<dbReference type="CDD" id="cd17574">
    <property type="entry name" value="REC_OmpR"/>
    <property type="match status" value="1"/>
</dbReference>
<dbReference type="SMART" id="SM00862">
    <property type="entry name" value="Trans_reg_C"/>
    <property type="match status" value="1"/>
</dbReference>
<dbReference type="PANTHER" id="PTHR48111">
    <property type="entry name" value="REGULATOR OF RPOS"/>
    <property type="match status" value="1"/>
</dbReference>
<dbReference type="GO" id="GO:0000976">
    <property type="term" value="F:transcription cis-regulatory region binding"/>
    <property type="evidence" value="ECO:0007669"/>
    <property type="project" value="TreeGrafter"/>
</dbReference>
<evidence type="ECO:0000256" key="7">
    <source>
        <dbReference type="PROSITE-ProRule" id="PRU01091"/>
    </source>
</evidence>
<keyword evidence="11" id="KW-1185">Reference proteome</keyword>
<evidence type="ECO:0000256" key="2">
    <source>
        <dbReference type="ARBA" id="ARBA00023012"/>
    </source>
</evidence>
<organism evidence="10 11">
    <name type="scientific">Paenibacillus cellulosilyticus</name>
    <dbReference type="NCBI Taxonomy" id="375489"/>
    <lineage>
        <taxon>Bacteria</taxon>
        <taxon>Bacillati</taxon>
        <taxon>Bacillota</taxon>
        <taxon>Bacilli</taxon>
        <taxon>Bacillales</taxon>
        <taxon>Paenibacillaceae</taxon>
        <taxon>Paenibacillus</taxon>
    </lineage>
</organism>
<name>A0A2V2YQB6_9BACL</name>
<dbReference type="Proteomes" id="UP000246635">
    <property type="component" value="Unassembled WGS sequence"/>
</dbReference>
<evidence type="ECO:0000256" key="6">
    <source>
        <dbReference type="PROSITE-ProRule" id="PRU00169"/>
    </source>
</evidence>
<evidence type="ECO:0000256" key="4">
    <source>
        <dbReference type="ARBA" id="ARBA00023125"/>
    </source>
</evidence>
<gene>
    <name evidence="10" type="ORF">DFQ01_11528</name>
</gene>
<evidence type="ECO:0000259" key="9">
    <source>
        <dbReference type="PROSITE" id="PS51755"/>
    </source>
</evidence>
<dbReference type="PANTHER" id="PTHR48111:SF73">
    <property type="entry name" value="ALKALINE PHOSPHATASE SYNTHESIS TRANSCRIPTIONAL REGULATORY PROTEIN PHOP"/>
    <property type="match status" value="1"/>
</dbReference>
<feature type="DNA-binding region" description="OmpR/PhoB-type" evidence="7">
    <location>
        <begin position="128"/>
        <end position="224"/>
    </location>
</feature>
<evidence type="ECO:0000256" key="5">
    <source>
        <dbReference type="ARBA" id="ARBA00023163"/>
    </source>
</evidence>
<evidence type="ECO:0000313" key="11">
    <source>
        <dbReference type="Proteomes" id="UP000246635"/>
    </source>
</evidence>
<dbReference type="InterPro" id="IPR001789">
    <property type="entry name" value="Sig_transdc_resp-reg_receiver"/>
</dbReference>
<dbReference type="OrthoDB" id="9790442at2"/>
<keyword evidence="3" id="KW-0805">Transcription regulation</keyword>
<feature type="modified residue" description="4-aspartylphosphate" evidence="6">
    <location>
        <position position="53"/>
    </location>
</feature>
<feature type="domain" description="Response regulatory" evidence="8">
    <location>
        <begin position="3"/>
        <end position="117"/>
    </location>
</feature>
<dbReference type="GO" id="GO:0006355">
    <property type="term" value="P:regulation of DNA-templated transcription"/>
    <property type="evidence" value="ECO:0007669"/>
    <property type="project" value="InterPro"/>
</dbReference>
<dbReference type="Gene3D" id="1.10.10.10">
    <property type="entry name" value="Winged helix-like DNA-binding domain superfamily/Winged helix DNA-binding domain"/>
    <property type="match status" value="1"/>
</dbReference>
<accession>A0A2V2YQB6</accession>
<dbReference type="GO" id="GO:0005829">
    <property type="term" value="C:cytosol"/>
    <property type="evidence" value="ECO:0007669"/>
    <property type="project" value="TreeGrafter"/>
</dbReference>
<dbReference type="GO" id="GO:0032993">
    <property type="term" value="C:protein-DNA complex"/>
    <property type="evidence" value="ECO:0007669"/>
    <property type="project" value="TreeGrafter"/>
</dbReference>
<dbReference type="Pfam" id="PF00072">
    <property type="entry name" value="Response_reg"/>
    <property type="match status" value="1"/>
</dbReference>
<keyword evidence="4 7" id="KW-0238">DNA-binding</keyword>
<dbReference type="FunFam" id="3.40.50.2300:FF:000001">
    <property type="entry name" value="DNA-binding response regulator PhoB"/>
    <property type="match status" value="1"/>
</dbReference>
<keyword evidence="5" id="KW-0804">Transcription</keyword>
<proteinExistence type="predicted"/>